<evidence type="ECO:0000256" key="6">
    <source>
        <dbReference type="SAM" id="MobiDB-lite"/>
    </source>
</evidence>
<feature type="transmembrane region" description="Helical" evidence="7">
    <location>
        <begin position="122"/>
        <end position="143"/>
    </location>
</feature>
<evidence type="ECO:0000313" key="10">
    <source>
        <dbReference type="Proteomes" id="UP000053328"/>
    </source>
</evidence>
<keyword evidence="4 7" id="KW-0472">Membrane</keyword>
<feature type="transmembrane region" description="Helical" evidence="7">
    <location>
        <begin position="40"/>
        <end position="58"/>
    </location>
</feature>
<evidence type="ECO:0000256" key="1">
    <source>
        <dbReference type="ARBA" id="ARBA00004141"/>
    </source>
</evidence>
<feature type="compositionally biased region" description="Basic residues" evidence="6">
    <location>
        <begin position="404"/>
        <end position="416"/>
    </location>
</feature>
<keyword evidence="10" id="KW-1185">Reference proteome</keyword>
<accession>A0A0D2BMC0</accession>
<feature type="region of interest" description="Disordered" evidence="6">
    <location>
        <begin position="339"/>
        <end position="617"/>
    </location>
</feature>
<dbReference type="GeneID" id="27327726"/>
<evidence type="ECO:0000313" key="9">
    <source>
        <dbReference type="EMBL" id="KIW20068.1"/>
    </source>
</evidence>
<sequence length="617" mass="67416">MTSFESAVASAIALGVLSGCFVLVRFVARIAFVKHVGPDDGLIALAWGASVALAVVAHQQRNDNGPSGLSSSSSEAASGMTTLLKQLWASNFTYNLAVLLLKDSLLLQYLRFSKDIGYRRACWALGAIITIYGVTAFFVGIFSCQPISFSWNNQESSGRCIHFLAFWLFNASFNSATDIIVLILPIPVLRALQLPSQQLCILSCVFVLGLFVCIASIIRLTAVYSATVTQQIDPSIAVWSTVEVNVGIICACLPSIRHLLAQAWPRIEAYRHRANYSEHNPPHSPSTLNENSPTFEKKTATFELRPCSSDAGSSHHSTTTWHQSDEEAITPHETLSCQSSIYEPAPPSPSISTVRTVDDEPEQEDEDNNYTKPLPLPPLPSVPAPAARPSGPRPNISSGPQKQPHSRTHFRWRSQSRSRTPFDLAIIPEADSQRSSIVQLADSPLTPTTSAAAVTKSAVPRSPLRPQGSRPPPHLQTAPPALLSPSSSRSAGTTSDPSSYYRIAPWTQPTSPRSPRSSPPSSPGQASTYSYEILGGPRAQSQDPAGTPSPKGSTAGRGPKVIGPSVTPSRSMREHARRERERARRKEREREREEERLRERSRQRREGERPRGPREMT</sequence>
<feature type="compositionally biased region" description="Pro residues" evidence="6">
    <location>
        <begin position="374"/>
        <end position="383"/>
    </location>
</feature>
<comment type="similarity">
    <text evidence="5">Belongs to the SAT4 family.</text>
</comment>
<dbReference type="Proteomes" id="UP000053328">
    <property type="component" value="Unassembled WGS sequence"/>
</dbReference>
<dbReference type="OrthoDB" id="4120061at2759"/>
<name>A0A0D2BMC0_9EURO</name>
<feature type="transmembrane region" description="Helical" evidence="7">
    <location>
        <begin position="163"/>
        <end position="187"/>
    </location>
</feature>
<dbReference type="PANTHER" id="PTHR33048:SF47">
    <property type="entry name" value="INTEGRAL MEMBRANE PROTEIN-RELATED"/>
    <property type="match status" value="1"/>
</dbReference>
<dbReference type="InterPro" id="IPR049326">
    <property type="entry name" value="Rhodopsin_dom_fungi"/>
</dbReference>
<feature type="domain" description="Rhodopsin" evidence="8">
    <location>
        <begin position="24"/>
        <end position="261"/>
    </location>
</feature>
<organism evidence="9 10">
    <name type="scientific">Exophiala spinifera</name>
    <dbReference type="NCBI Taxonomy" id="91928"/>
    <lineage>
        <taxon>Eukaryota</taxon>
        <taxon>Fungi</taxon>
        <taxon>Dikarya</taxon>
        <taxon>Ascomycota</taxon>
        <taxon>Pezizomycotina</taxon>
        <taxon>Eurotiomycetes</taxon>
        <taxon>Chaetothyriomycetidae</taxon>
        <taxon>Chaetothyriales</taxon>
        <taxon>Herpotrichiellaceae</taxon>
        <taxon>Exophiala</taxon>
    </lineage>
</organism>
<feature type="transmembrane region" description="Helical" evidence="7">
    <location>
        <begin position="92"/>
        <end position="110"/>
    </location>
</feature>
<proteinExistence type="inferred from homology"/>
<keyword evidence="3 7" id="KW-1133">Transmembrane helix</keyword>
<keyword evidence="2 7" id="KW-0812">Transmembrane</keyword>
<feature type="transmembrane region" description="Helical" evidence="7">
    <location>
        <begin position="199"/>
        <end position="224"/>
    </location>
</feature>
<dbReference type="AlphaFoldDB" id="A0A0D2BMC0"/>
<gene>
    <name evidence="9" type="ORF">PV08_00643</name>
</gene>
<feature type="region of interest" description="Disordered" evidence="6">
    <location>
        <begin position="306"/>
        <end position="327"/>
    </location>
</feature>
<dbReference type="InterPro" id="IPR052337">
    <property type="entry name" value="SAT4-like"/>
</dbReference>
<dbReference type="PANTHER" id="PTHR33048">
    <property type="entry name" value="PTH11-LIKE INTEGRAL MEMBRANE PROTEIN (AFU_ORTHOLOGUE AFUA_5G11245)"/>
    <property type="match status" value="1"/>
</dbReference>
<feature type="compositionally biased region" description="Basic and acidic residues" evidence="6">
    <location>
        <begin position="571"/>
        <end position="617"/>
    </location>
</feature>
<feature type="compositionally biased region" description="Acidic residues" evidence="6">
    <location>
        <begin position="359"/>
        <end position="368"/>
    </location>
</feature>
<dbReference type="RefSeq" id="XP_016240284.1">
    <property type="nucleotide sequence ID" value="XM_016375008.1"/>
</dbReference>
<feature type="transmembrane region" description="Helical" evidence="7">
    <location>
        <begin position="6"/>
        <end position="28"/>
    </location>
</feature>
<evidence type="ECO:0000256" key="5">
    <source>
        <dbReference type="ARBA" id="ARBA00038359"/>
    </source>
</evidence>
<evidence type="ECO:0000256" key="3">
    <source>
        <dbReference type="ARBA" id="ARBA00022989"/>
    </source>
</evidence>
<dbReference type="Pfam" id="PF20684">
    <property type="entry name" value="Fung_rhodopsin"/>
    <property type="match status" value="1"/>
</dbReference>
<protein>
    <recommendedName>
        <fullName evidence="8">Rhodopsin domain-containing protein</fullName>
    </recommendedName>
</protein>
<dbReference type="VEuPathDB" id="FungiDB:PV08_00643"/>
<dbReference type="EMBL" id="KN847492">
    <property type="protein sequence ID" value="KIW20068.1"/>
    <property type="molecule type" value="Genomic_DNA"/>
</dbReference>
<evidence type="ECO:0000256" key="7">
    <source>
        <dbReference type="SAM" id="Phobius"/>
    </source>
</evidence>
<feature type="compositionally biased region" description="Low complexity" evidence="6">
    <location>
        <begin position="475"/>
        <end position="499"/>
    </location>
</feature>
<feature type="compositionally biased region" description="Low complexity" evidence="6">
    <location>
        <begin position="384"/>
        <end position="394"/>
    </location>
</feature>
<evidence type="ECO:0000256" key="2">
    <source>
        <dbReference type="ARBA" id="ARBA00022692"/>
    </source>
</evidence>
<dbReference type="HOGENOM" id="CLU_017318_0_0_1"/>
<evidence type="ECO:0000256" key="4">
    <source>
        <dbReference type="ARBA" id="ARBA00023136"/>
    </source>
</evidence>
<dbReference type="GO" id="GO:0016020">
    <property type="term" value="C:membrane"/>
    <property type="evidence" value="ECO:0007669"/>
    <property type="project" value="UniProtKB-SubCell"/>
</dbReference>
<comment type="subcellular location">
    <subcellularLocation>
        <location evidence="1">Membrane</location>
        <topology evidence="1">Multi-pass membrane protein</topology>
    </subcellularLocation>
</comment>
<reference evidence="9 10" key="1">
    <citation type="submission" date="2015-01" db="EMBL/GenBank/DDBJ databases">
        <title>The Genome Sequence of Exophiala spinifera CBS89968.</title>
        <authorList>
            <consortium name="The Broad Institute Genomics Platform"/>
            <person name="Cuomo C."/>
            <person name="de Hoog S."/>
            <person name="Gorbushina A."/>
            <person name="Stielow B."/>
            <person name="Teixiera M."/>
            <person name="Abouelleil A."/>
            <person name="Chapman S.B."/>
            <person name="Priest M."/>
            <person name="Young S.K."/>
            <person name="Wortman J."/>
            <person name="Nusbaum C."/>
            <person name="Birren B."/>
        </authorList>
    </citation>
    <scope>NUCLEOTIDE SEQUENCE [LARGE SCALE GENOMIC DNA]</scope>
    <source>
        <strain evidence="9 10">CBS 89968</strain>
    </source>
</reference>
<feature type="compositionally biased region" description="Low complexity" evidence="6">
    <location>
        <begin position="446"/>
        <end position="460"/>
    </location>
</feature>
<evidence type="ECO:0000259" key="8">
    <source>
        <dbReference type="Pfam" id="PF20684"/>
    </source>
</evidence>